<dbReference type="GO" id="GO:0016301">
    <property type="term" value="F:kinase activity"/>
    <property type="evidence" value="ECO:0007669"/>
    <property type="project" value="UniProtKB-KW"/>
</dbReference>
<dbReference type="SUPFAM" id="SSF111331">
    <property type="entry name" value="NAD kinase/diacylglycerol kinase-like"/>
    <property type="match status" value="1"/>
</dbReference>
<dbReference type="Proteomes" id="UP000199220">
    <property type="component" value="Unassembled WGS sequence"/>
</dbReference>
<dbReference type="InterPro" id="IPR017438">
    <property type="entry name" value="ATP-NAD_kinase_N"/>
</dbReference>
<dbReference type="PANTHER" id="PTHR30492:SF0">
    <property type="entry name" value="METHYLGLYOXAL SYNTHASE"/>
    <property type="match status" value="1"/>
</dbReference>
<reference evidence="3" key="1">
    <citation type="submission" date="2016-10" db="EMBL/GenBank/DDBJ databases">
        <authorList>
            <person name="Varghese N."/>
            <person name="Submissions S."/>
        </authorList>
    </citation>
    <scope>NUCLEOTIDE SEQUENCE [LARGE SCALE GENOMIC DNA]</scope>
    <source>
        <strain evidence="3">DSM 21368</strain>
    </source>
</reference>
<keyword evidence="2" id="KW-0808">Transferase</keyword>
<dbReference type="RefSeq" id="WP_089772648.1">
    <property type="nucleotide sequence ID" value="NZ_FNTX01000001.1"/>
</dbReference>
<dbReference type="InterPro" id="IPR004363">
    <property type="entry name" value="Methylgl_synth"/>
</dbReference>
<keyword evidence="2" id="KW-0418">Kinase</keyword>
<name>A0A1H5H4Y1_9MICO</name>
<dbReference type="STRING" id="648782.SAMN04488554_1855"/>
<dbReference type="PANTHER" id="PTHR30492">
    <property type="entry name" value="METHYLGLYOXAL SYNTHASE"/>
    <property type="match status" value="1"/>
</dbReference>
<dbReference type="AlphaFoldDB" id="A0A1H5H4Y1"/>
<protein>
    <submittedName>
        <fullName evidence="2">Diacylglycerol kinase family enzyme</fullName>
    </submittedName>
</protein>
<dbReference type="InterPro" id="IPR001206">
    <property type="entry name" value="Diacylglycerol_kinase_cat_dom"/>
</dbReference>
<dbReference type="Gene3D" id="2.60.200.40">
    <property type="match status" value="1"/>
</dbReference>
<evidence type="ECO:0000313" key="3">
    <source>
        <dbReference type="Proteomes" id="UP000199220"/>
    </source>
</evidence>
<dbReference type="OrthoDB" id="3171056at2"/>
<accession>A0A1H5H4Y1</accession>
<feature type="domain" description="DAGKc" evidence="1">
    <location>
        <begin position="1"/>
        <end position="130"/>
    </location>
</feature>
<dbReference type="Pfam" id="PF19279">
    <property type="entry name" value="YegS_C"/>
    <property type="match status" value="1"/>
</dbReference>
<dbReference type="GO" id="GO:0005829">
    <property type="term" value="C:cytosol"/>
    <property type="evidence" value="ECO:0007669"/>
    <property type="project" value="TreeGrafter"/>
</dbReference>
<dbReference type="Pfam" id="PF00781">
    <property type="entry name" value="DAGK_cat"/>
    <property type="match status" value="1"/>
</dbReference>
<gene>
    <name evidence="2" type="ORF">SAMN04488554_1855</name>
</gene>
<organism evidence="2 3">
    <name type="scientific">Ruania alba</name>
    <dbReference type="NCBI Taxonomy" id="648782"/>
    <lineage>
        <taxon>Bacteria</taxon>
        <taxon>Bacillati</taxon>
        <taxon>Actinomycetota</taxon>
        <taxon>Actinomycetes</taxon>
        <taxon>Micrococcales</taxon>
        <taxon>Ruaniaceae</taxon>
        <taxon>Ruania</taxon>
    </lineage>
</organism>
<sequence>MDTTIGIVWNPTKCERSDLEDPAQKVLDEQGASASLHWFETTAEDPGHGPAREALEAGCTLVIAAGGDGTVRAVAEEVAGTEAHLGIIPQGTGNLLARNLDIPLGIDAAVEHALTQPGRAIDMGWAEMEIDGEQQTHGFLVMVGFGVDAQMITETDENLKDTIGWVAYAEAMGRAIAASDLVDLELGIDEADPQQVQGHTLLIANCGTITGGMRLLPDARPDDGLLDVLMVSAAGITGWADALKTLTWDNGLKRLLPGTDDEAATSDNVAQHQAHTLRVRLSSAQAVEIDGEEIGETATVTARLDSGALTVR</sequence>
<dbReference type="InterPro" id="IPR045540">
    <property type="entry name" value="YegS/DAGK_C"/>
</dbReference>
<dbReference type="GO" id="GO:0008929">
    <property type="term" value="F:methylglyoxal synthase activity"/>
    <property type="evidence" value="ECO:0007669"/>
    <property type="project" value="InterPro"/>
</dbReference>
<keyword evidence="3" id="KW-1185">Reference proteome</keyword>
<dbReference type="GO" id="GO:0019242">
    <property type="term" value="P:methylglyoxal biosynthetic process"/>
    <property type="evidence" value="ECO:0007669"/>
    <property type="project" value="InterPro"/>
</dbReference>
<dbReference type="Gene3D" id="3.40.50.10330">
    <property type="entry name" value="Probable inorganic polyphosphate/atp-NAD kinase, domain 1"/>
    <property type="match status" value="1"/>
</dbReference>
<evidence type="ECO:0000259" key="1">
    <source>
        <dbReference type="PROSITE" id="PS50146"/>
    </source>
</evidence>
<evidence type="ECO:0000313" key="2">
    <source>
        <dbReference type="EMBL" id="SEE22980.1"/>
    </source>
</evidence>
<dbReference type="PROSITE" id="PS50146">
    <property type="entry name" value="DAGK"/>
    <property type="match status" value="1"/>
</dbReference>
<proteinExistence type="predicted"/>
<dbReference type="InterPro" id="IPR016064">
    <property type="entry name" value="NAD/diacylglycerol_kinase_sf"/>
</dbReference>
<dbReference type="SMART" id="SM00046">
    <property type="entry name" value="DAGKc"/>
    <property type="match status" value="1"/>
</dbReference>
<dbReference type="EMBL" id="FNTX01000001">
    <property type="protein sequence ID" value="SEE22980.1"/>
    <property type="molecule type" value="Genomic_DNA"/>
</dbReference>